<keyword evidence="3" id="KW-1185">Reference proteome</keyword>
<name>A0ABQ8SM22_PERAM</name>
<accession>A0ABQ8SM22</accession>
<feature type="compositionally biased region" description="Low complexity" evidence="1">
    <location>
        <begin position="197"/>
        <end position="208"/>
    </location>
</feature>
<proteinExistence type="predicted"/>
<reference evidence="2 3" key="1">
    <citation type="journal article" date="2022" name="Allergy">
        <title>Genome assembly and annotation of Periplaneta americana reveal a comprehensive cockroach allergen profile.</title>
        <authorList>
            <person name="Wang L."/>
            <person name="Xiong Q."/>
            <person name="Saelim N."/>
            <person name="Wang L."/>
            <person name="Nong W."/>
            <person name="Wan A.T."/>
            <person name="Shi M."/>
            <person name="Liu X."/>
            <person name="Cao Q."/>
            <person name="Hui J.H.L."/>
            <person name="Sookrung N."/>
            <person name="Leung T.F."/>
            <person name="Tungtrongchitr A."/>
            <person name="Tsui S.K.W."/>
        </authorList>
    </citation>
    <scope>NUCLEOTIDE SEQUENCE [LARGE SCALE GENOMIC DNA]</scope>
    <source>
        <strain evidence="2">PWHHKU_190912</strain>
    </source>
</reference>
<comment type="caution">
    <text evidence="2">The sequence shown here is derived from an EMBL/GenBank/DDBJ whole genome shotgun (WGS) entry which is preliminary data.</text>
</comment>
<gene>
    <name evidence="2" type="ORF">ANN_23622</name>
</gene>
<feature type="region of interest" description="Disordered" evidence="1">
    <location>
        <begin position="182"/>
        <end position="255"/>
    </location>
</feature>
<evidence type="ECO:0000313" key="2">
    <source>
        <dbReference type="EMBL" id="KAJ4435048.1"/>
    </source>
</evidence>
<feature type="compositionally biased region" description="Basic and acidic residues" evidence="1">
    <location>
        <begin position="228"/>
        <end position="244"/>
    </location>
</feature>
<organism evidence="2 3">
    <name type="scientific">Periplaneta americana</name>
    <name type="common">American cockroach</name>
    <name type="synonym">Blatta americana</name>
    <dbReference type="NCBI Taxonomy" id="6978"/>
    <lineage>
        <taxon>Eukaryota</taxon>
        <taxon>Metazoa</taxon>
        <taxon>Ecdysozoa</taxon>
        <taxon>Arthropoda</taxon>
        <taxon>Hexapoda</taxon>
        <taxon>Insecta</taxon>
        <taxon>Pterygota</taxon>
        <taxon>Neoptera</taxon>
        <taxon>Polyneoptera</taxon>
        <taxon>Dictyoptera</taxon>
        <taxon>Blattodea</taxon>
        <taxon>Blattoidea</taxon>
        <taxon>Blattidae</taxon>
        <taxon>Blattinae</taxon>
        <taxon>Periplaneta</taxon>
    </lineage>
</organism>
<evidence type="ECO:0000256" key="1">
    <source>
        <dbReference type="SAM" id="MobiDB-lite"/>
    </source>
</evidence>
<dbReference type="Proteomes" id="UP001148838">
    <property type="component" value="Unassembled WGS sequence"/>
</dbReference>
<sequence>MNIKCPRLESGSAPDAQPCTRLCLYPEQLASAGDGLTIQCAIVGILFRVMKSLQVHNASHYVPVVSTLLKMNDDRENETNGARKAENPRDSVVLHRVLDVKTATLVFPYFDYAEILLTDLSSDNKTKLQRTHNLCTDDCEKDGTYTPYTVCACRACALLWAQASRLSAAPAATFPHPIQLSAGPAPQWTPVSQRHTGGSSPLGSDSDGCPMSRGRRRSPPLHLSLPTIHDKSLQPLTDEEKGQSNKDNWTDGNGLEPNNDFYRGIVFDVGILNCDNKVLDLKFMSHDVNMLGENPQTIRENKLKERYLNHEKTKYMIMSRKNIVRNGTIKIGDLSRGEKIQIS</sequence>
<evidence type="ECO:0000313" key="3">
    <source>
        <dbReference type="Proteomes" id="UP001148838"/>
    </source>
</evidence>
<dbReference type="EMBL" id="JAJSOF020000025">
    <property type="protein sequence ID" value="KAJ4435048.1"/>
    <property type="molecule type" value="Genomic_DNA"/>
</dbReference>
<protein>
    <submittedName>
        <fullName evidence="2">Uncharacterized protein</fullName>
    </submittedName>
</protein>